<name>A0A803NB33_CHEQI</name>
<feature type="domain" description="Zinc knuckle CX2CX4HX4C" evidence="1">
    <location>
        <begin position="61"/>
        <end position="93"/>
    </location>
</feature>
<dbReference type="Pfam" id="PF14392">
    <property type="entry name" value="zf-CCHC_4"/>
    <property type="match status" value="1"/>
</dbReference>
<dbReference type="AlphaFoldDB" id="A0A803NB33"/>
<reference evidence="2" key="1">
    <citation type="journal article" date="2017" name="Nature">
        <title>The genome of Chenopodium quinoa.</title>
        <authorList>
            <person name="Jarvis D.E."/>
            <person name="Ho Y.S."/>
            <person name="Lightfoot D.J."/>
            <person name="Schmoeckel S.M."/>
            <person name="Li B."/>
            <person name="Borm T.J.A."/>
            <person name="Ohyanagi H."/>
            <person name="Mineta K."/>
            <person name="Michell C.T."/>
            <person name="Saber N."/>
            <person name="Kharbatia N.M."/>
            <person name="Rupper R.R."/>
            <person name="Sharp A.R."/>
            <person name="Dally N."/>
            <person name="Boughton B.A."/>
            <person name="Woo Y.H."/>
            <person name="Gao G."/>
            <person name="Schijlen E.G.W.M."/>
            <person name="Guo X."/>
            <person name="Momin A.A."/>
            <person name="Negrao S."/>
            <person name="Al-Babili S."/>
            <person name="Gehring C."/>
            <person name="Roessner U."/>
            <person name="Jung C."/>
            <person name="Murphy K."/>
            <person name="Arold S.T."/>
            <person name="Gojobori T."/>
            <person name="van der Linden C.G."/>
            <person name="van Loo E.N."/>
            <person name="Jellen E.N."/>
            <person name="Maughan P.J."/>
            <person name="Tester M."/>
        </authorList>
    </citation>
    <scope>NUCLEOTIDE SEQUENCE [LARGE SCALE GENOMIC DNA]</scope>
    <source>
        <strain evidence="2">cv. PI 614886</strain>
    </source>
</reference>
<reference evidence="2" key="2">
    <citation type="submission" date="2021-03" db="UniProtKB">
        <authorList>
            <consortium name="EnsemblPlants"/>
        </authorList>
    </citation>
    <scope>IDENTIFICATION</scope>
</reference>
<evidence type="ECO:0000313" key="3">
    <source>
        <dbReference type="Proteomes" id="UP000596660"/>
    </source>
</evidence>
<dbReference type="Proteomes" id="UP000596660">
    <property type="component" value="Unplaced"/>
</dbReference>
<dbReference type="InterPro" id="IPR025836">
    <property type="entry name" value="Zn_knuckle_CX2CX4HX4C"/>
</dbReference>
<organism evidence="2 3">
    <name type="scientific">Chenopodium quinoa</name>
    <name type="common">Quinoa</name>
    <dbReference type="NCBI Taxonomy" id="63459"/>
    <lineage>
        <taxon>Eukaryota</taxon>
        <taxon>Viridiplantae</taxon>
        <taxon>Streptophyta</taxon>
        <taxon>Embryophyta</taxon>
        <taxon>Tracheophyta</taxon>
        <taxon>Spermatophyta</taxon>
        <taxon>Magnoliopsida</taxon>
        <taxon>eudicotyledons</taxon>
        <taxon>Gunneridae</taxon>
        <taxon>Pentapetalae</taxon>
        <taxon>Caryophyllales</taxon>
        <taxon>Chenopodiaceae</taxon>
        <taxon>Chenopodioideae</taxon>
        <taxon>Atripliceae</taxon>
        <taxon>Chenopodium</taxon>
    </lineage>
</organism>
<keyword evidence="3" id="KW-1185">Reference proteome</keyword>
<protein>
    <recommendedName>
        <fullName evidence="1">Zinc knuckle CX2CX4HX4C domain-containing protein</fullName>
    </recommendedName>
</protein>
<evidence type="ECO:0000313" key="2">
    <source>
        <dbReference type="EnsemblPlants" id="AUR62043232-RA:cds"/>
    </source>
</evidence>
<proteinExistence type="predicted"/>
<evidence type="ECO:0000259" key="1">
    <source>
        <dbReference type="Pfam" id="PF14392"/>
    </source>
</evidence>
<dbReference type="EnsemblPlants" id="AUR62043232-RA">
    <property type="protein sequence ID" value="AUR62043232-RA:cds"/>
    <property type="gene ID" value="AUR62043232"/>
</dbReference>
<accession>A0A803NB33</accession>
<dbReference type="Gramene" id="AUR62043232-RA">
    <property type="protein sequence ID" value="AUR62043232-RA:cds"/>
    <property type="gene ID" value="AUR62043232"/>
</dbReference>
<sequence length="94" mass="11097">MISHPKFRSNFPLFGFELDVPFSRRNMRFAKEIGESLWGFVEFDDSEPLGWEKFLSVKAMIDVEKSLRRGMKIDVGGNTTKYVEFKYERLGDFF</sequence>